<organism evidence="2 3">
    <name type="scientific">Microbaculum marinisediminis</name>
    <dbReference type="NCBI Taxonomy" id="2931392"/>
    <lineage>
        <taxon>Bacteria</taxon>
        <taxon>Pseudomonadati</taxon>
        <taxon>Pseudomonadota</taxon>
        <taxon>Alphaproteobacteria</taxon>
        <taxon>Hyphomicrobiales</taxon>
        <taxon>Tepidamorphaceae</taxon>
        <taxon>Microbaculum</taxon>
    </lineage>
</organism>
<dbReference type="EMBL" id="JALIDZ010000010">
    <property type="protein sequence ID" value="MCT8974132.1"/>
    <property type="molecule type" value="Genomic_DNA"/>
</dbReference>
<keyword evidence="3" id="KW-1185">Reference proteome</keyword>
<accession>A0AAW5R1R0</accession>
<reference evidence="2 3" key="1">
    <citation type="submission" date="2022-04" db="EMBL/GenBank/DDBJ databases">
        <authorList>
            <person name="Ye Y.-Q."/>
            <person name="Du Z.-J."/>
        </authorList>
    </citation>
    <scope>NUCLEOTIDE SEQUENCE [LARGE SCALE GENOMIC DNA]</scope>
    <source>
        <strain evidence="2 3">A6E488</strain>
    </source>
</reference>
<protein>
    <submittedName>
        <fullName evidence="2">Uncharacterized protein</fullName>
    </submittedName>
</protein>
<dbReference type="RefSeq" id="WP_261617714.1">
    <property type="nucleotide sequence ID" value="NZ_JALIDZ010000010.1"/>
</dbReference>
<dbReference type="Gene3D" id="3.20.20.80">
    <property type="entry name" value="Glycosidases"/>
    <property type="match status" value="1"/>
</dbReference>
<evidence type="ECO:0000313" key="2">
    <source>
        <dbReference type="EMBL" id="MCT8974132.1"/>
    </source>
</evidence>
<dbReference type="SUPFAM" id="SSF51445">
    <property type="entry name" value="(Trans)glycosidases"/>
    <property type="match status" value="1"/>
</dbReference>
<evidence type="ECO:0000256" key="1">
    <source>
        <dbReference type="SAM" id="SignalP"/>
    </source>
</evidence>
<gene>
    <name evidence="2" type="ORF">MUB46_19885</name>
</gene>
<feature type="chain" id="PRO_5043935845" evidence="1">
    <location>
        <begin position="23"/>
        <end position="386"/>
    </location>
</feature>
<keyword evidence="1" id="KW-0732">Signal</keyword>
<name>A0AAW5R1R0_9HYPH</name>
<dbReference type="InterPro" id="IPR017853">
    <property type="entry name" value="GH"/>
</dbReference>
<dbReference type="AlphaFoldDB" id="A0AAW5R1R0"/>
<evidence type="ECO:0000313" key="3">
    <source>
        <dbReference type="Proteomes" id="UP001320898"/>
    </source>
</evidence>
<dbReference type="Proteomes" id="UP001320898">
    <property type="component" value="Unassembled WGS sequence"/>
</dbReference>
<sequence>MRFLHVIAVFLSVFVLSGIAVADTPGARHPSPLDDPAFFTLAVWLQNPANAWRYRAAGINTYVGLWDGPTEGQLAELKQAGLFVVAEQNDVALSSPDNDIVIAWMHGDEPDNAQPLPFKLGYGQPIPPDAVVADYHEMKQRDPTRPVFLNLGQGVAWDGWHGRGARSGHPEDYPRYVKGGDIVSFDIYPAVSPHPEVAGKLEFVARGVARLRGWAGPEQIIWNCIEASRIGNLERKPSPDQIRAEVWMALVHGSKGLIYFVHQFQPNFVEASLLQDRELFDAIAGINKQILDLAPVLNSPSIDDAVEIETDAGSSAVAAMVKRHDGALYLFAVAMSDRGAKATFSLRQAEQSNVDVIGEGRSITLSSEATFKDIFEPYAVHLYRID</sequence>
<comment type="caution">
    <text evidence="2">The sequence shown here is derived from an EMBL/GenBank/DDBJ whole genome shotgun (WGS) entry which is preliminary data.</text>
</comment>
<feature type="signal peptide" evidence="1">
    <location>
        <begin position="1"/>
        <end position="22"/>
    </location>
</feature>
<proteinExistence type="predicted"/>